<reference evidence="5" key="1">
    <citation type="submission" date="2022-09" db="EMBL/GenBank/DDBJ databases">
        <title>Complete Genomes of Fervidibacillus albus and Fervidibacillus halotolerans isolated from tidal flat sediments.</title>
        <authorList>
            <person name="Kwon K.K."/>
            <person name="Yang S.-H."/>
            <person name="Park M.J."/>
            <person name="Oh H.-M."/>
        </authorList>
    </citation>
    <scope>NUCLEOTIDE SEQUENCE</scope>
    <source>
        <strain evidence="5">MEBiC13591</strain>
    </source>
</reference>
<dbReference type="GO" id="GO:0003677">
    <property type="term" value="F:DNA binding"/>
    <property type="evidence" value="ECO:0007669"/>
    <property type="project" value="UniProtKB-KW"/>
</dbReference>
<evidence type="ECO:0000313" key="5">
    <source>
        <dbReference type="EMBL" id="WAA08607.1"/>
    </source>
</evidence>
<dbReference type="AlphaFoldDB" id="A0A9E8LS63"/>
<keyword evidence="3" id="KW-0238">DNA-binding</keyword>
<dbReference type="InterPro" id="IPR036388">
    <property type="entry name" value="WH-like_DNA-bd_sf"/>
</dbReference>
<dbReference type="RefSeq" id="WP_275416385.1">
    <property type="nucleotide sequence ID" value="NZ_CP106878.1"/>
</dbReference>
<dbReference type="InterPro" id="IPR029056">
    <property type="entry name" value="Ribokinase-like"/>
</dbReference>
<keyword evidence="2" id="KW-0418">Kinase</keyword>
<feature type="domain" description="Carbohydrate kinase PfkB" evidence="4">
    <location>
        <begin position="61"/>
        <end position="347"/>
    </location>
</feature>
<proteinExistence type="predicted"/>
<accession>A0A9E8LS63</accession>
<dbReference type="PROSITE" id="PS00584">
    <property type="entry name" value="PFKB_KINASES_2"/>
    <property type="match status" value="1"/>
</dbReference>
<keyword evidence="6" id="KW-1185">Reference proteome</keyword>
<dbReference type="PANTHER" id="PTHR10584">
    <property type="entry name" value="SUGAR KINASE"/>
    <property type="match status" value="1"/>
</dbReference>
<dbReference type="CDD" id="cd01941">
    <property type="entry name" value="YeiC_kinase_like"/>
    <property type="match status" value="1"/>
</dbReference>
<evidence type="ECO:0000259" key="4">
    <source>
        <dbReference type="Pfam" id="PF00294"/>
    </source>
</evidence>
<dbReference type="PROSITE" id="PS00583">
    <property type="entry name" value="PFKB_KINASES_1"/>
    <property type="match status" value="1"/>
</dbReference>
<dbReference type="GO" id="GO:0016301">
    <property type="term" value="F:kinase activity"/>
    <property type="evidence" value="ECO:0007669"/>
    <property type="project" value="UniProtKB-KW"/>
</dbReference>
<dbReference type="InterPro" id="IPR036390">
    <property type="entry name" value="WH_DNA-bd_sf"/>
</dbReference>
<evidence type="ECO:0000256" key="3">
    <source>
        <dbReference type="ARBA" id="ARBA00023125"/>
    </source>
</evidence>
<name>A0A9E8LS63_9BACI</name>
<gene>
    <name evidence="5" type="ORF">OE104_08095</name>
</gene>
<dbReference type="InterPro" id="IPR002173">
    <property type="entry name" value="Carboh/pur_kinase_PfkB_CS"/>
</dbReference>
<dbReference type="PANTHER" id="PTHR10584:SF166">
    <property type="entry name" value="RIBOKINASE"/>
    <property type="match status" value="1"/>
</dbReference>
<dbReference type="KEGG" id="faf:OE104_08095"/>
<dbReference type="SUPFAM" id="SSF46785">
    <property type="entry name" value="Winged helix' DNA-binding domain"/>
    <property type="match status" value="1"/>
</dbReference>
<dbReference type="Pfam" id="PF13412">
    <property type="entry name" value="HTH_24"/>
    <property type="match status" value="1"/>
</dbReference>
<organism evidence="5 6">
    <name type="scientific">Fervidibacillus albus</name>
    <dbReference type="NCBI Taxonomy" id="2980026"/>
    <lineage>
        <taxon>Bacteria</taxon>
        <taxon>Bacillati</taxon>
        <taxon>Bacillota</taxon>
        <taxon>Bacilli</taxon>
        <taxon>Bacillales</taxon>
        <taxon>Bacillaceae</taxon>
        <taxon>Fervidibacillus</taxon>
    </lineage>
</organism>
<dbReference type="Proteomes" id="UP001164718">
    <property type="component" value="Chromosome"/>
</dbReference>
<evidence type="ECO:0000256" key="2">
    <source>
        <dbReference type="ARBA" id="ARBA00022777"/>
    </source>
</evidence>
<sequence>MNEKERQIFELIKENPYITQNELAQKLQLSRPAVANYISSLMKKGKIIGRAYIVKEEGTVVCLGGANVDKKVVFQEKMQMYTSNPVRSYKTAGGVARNVAENLGRLGVNVSLITAVGDDTEGKWLLEQSKRWMDVSLSWSVPNASTGNYTAVLSDDGEMVLALADMDIYEQVDFSSIESRWNFIGASSYVFLDTNLPKETIEQTIERCDQENIRLCVNLVSAPKAKKLPEQLDGINLLIANRDEVEAITGLNVETELEEAADQLLNRGVEQFIITLGKKGVRYYSKSDGSGHFPAPNVDVKDVTGAGDSLAAGVLYALNKQKDLKTACKYGLASSYITLQSNDTVASEMNADYLETVYSKLFMSEYQ</sequence>
<dbReference type="CDD" id="cd00090">
    <property type="entry name" value="HTH_ARSR"/>
    <property type="match status" value="1"/>
</dbReference>
<dbReference type="InterPro" id="IPR011611">
    <property type="entry name" value="PfkB_dom"/>
</dbReference>
<dbReference type="Pfam" id="PF00294">
    <property type="entry name" value="PfkB"/>
    <property type="match status" value="1"/>
</dbReference>
<dbReference type="SUPFAM" id="SSF53613">
    <property type="entry name" value="Ribokinase-like"/>
    <property type="match status" value="1"/>
</dbReference>
<keyword evidence="1" id="KW-0808">Transferase</keyword>
<evidence type="ECO:0000256" key="1">
    <source>
        <dbReference type="ARBA" id="ARBA00022679"/>
    </source>
</evidence>
<dbReference type="InterPro" id="IPR011991">
    <property type="entry name" value="ArsR-like_HTH"/>
</dbReference>
<dbReference type="Gene3D" id="1.10.10.10">
    <property type="entry name" value="Winged helix-like DNA-binding domain superfamily/Winged helix DNA-binding domain"/>
    <property type="match status" value="1"/>
</dbReference>
<dbReference type="EMBL" id="CP106878">
    <property type="protein sequence ID" value="WAA08607.1"/>
    <property type="molecule type" value="Genomic_DNA"/>
</dbReference>
<evidence type="ECO:0000313" key="6">
    <source>
        <dbReference type="Proteomes" id="UP001164718"/>
    </source>
</evidence>
<dbReference type="Gene3D" id="3.40.1190.20">
    <property type="match status" value="1"/>
</dbReference>
<protein>
    <submittedName>
        <fullName evidence="5">Winged helix-turn-helix transcriptional regulator</fullName>
    </submittedName>
</protein>